<organism evidence="2 3">
    <name type="scientific">Thermococcus celericrescens</name>
    <dbReference type="NCBI Taxonomy" id="227598"/>
    <lineage>
        <taxon>Archaea</taxon>
        <taxon>Methanobacteriati</taxon>
        <taxon>Methanobacteriota</taxon>
        <taxon>Thermococci</taxon>
        <taxon>Thermococcales</taxon>
        <taxon>Thermococcaceae</taxon>
        <taxon>Thermococcus</taxon>
    </lineage>
</organism>
<feature type="transmembrane region" description="Helical" evidence="1">
    <location>
        <begin position="469"/>
        <end position="485"/>
    </location>
</feature>
<reference evidence="2 3" key="1">
    <citation type="submission" date="2015-10" db="EMBL/GenBank/DDBJ databases">
        <title>Draft genome sequence of Thermococcus celericrescens strain DSM 17994.</title>
        <authorList>
            <person name="Hong S.-J."/>
            <person name="Park C.-E."/>
            <person name="Shin J.-H."/>
        </authorList>
    </citation>
    <scope>NUCLEOTIDE SEQUENCE [LARGE SCALE GENOMIC DNA]</scope>
    <source>
        <strain evidence="2 3">DSM 17994</strain>
    </source>
</reference>
<feature type="transmembrane region" description="Helical" evidence="1">
    <location>
        <begin position="117"/>
        <end position="140"/>
    </location>
</feature>
<comment type="caution">
    <text evidence="2">The sequence shown here is derived from an EMBL/GenBank/DDBJ whole genome shotgun (WGS) entry which is preliminary data.</text>
</comment>
<evidence type="ECO:0000256" key="1">
    <source>
        <dbReference type="SAM" id="Phobius"/>
    </source>
</evidence>
<feature type="transmembrane region" description="Helical" evidence="1">
    <location>
        <begin position="244"/>
        <end position="266"/>
    </location>
</feature>
<dbReference type="PIRSF" id="PIRSF018875">
    <property type="entry name" value="UCP018875_ABC_perm"/>
    <property type="match status" value="1"/>
</dbReference>
<dbReference type="InterPro" id="IPR018646">
    <property type="entry name" value="12TM_1"/>
</dbReference>
<protein>
    <submittedName>
        <fullName evidence="2">Uncharacterized protein</fullName>
    </submittedName>
</protein>
<evidence type="ECO:0000313" key="3">
    <source>
        <dbReference type="Proteomes" id="UP000053462"/>
    </source>
</evidence>
<feature type="transmembrane region" description="Helical" evidence="1">
    <location>
        <begin position="407"/>
        <end position="428"/>
    </location>
</feature>
<dbReference type="Proteomes" id="UP000053462">
    <property type="component" value="Unassembled WGS sequence"/>
</dbReference>
<keyword evidence="1" id="KW-0472">Membrane</keyword>
<proteinExistence type="predicted"/>
<feature type="transmembrane region" description="Helical" evidence="1">
    <location>
        <begin position="306"/>
        <end position="328"/>
    </location>
</feature>
<dbReference type="AlphaFoldDB" id="A0A117ITJ9"/>
<dbReference type="InterPro" id="IPR054100">
    <property type="entry name" value="12TM_1_arc"/>
</dbReference>
<dbReference type="RefSeq" id="WP_058938741.1">
    <property type="nucleotide sequence ID" value="NZ_LLYW01000019.1"/>
</dbReference>
<keyword evidence="3" id="KW-1185">Reference proteome</keyword>
<gene>
    <name evidence="2" type="ORF">APY94_05845</name>
</gene>
<feature type="transmembrane region" description="Helical" evidence="1">
    <location>
        <begin position="334"/>
        <end position="355"/>
    </location>
</feature>
<evidence type="ECO:0000313" key="2">
    <source>
        <dbReference type="EMBL" id="KUH33486.1"/>
    </source>
</evidence>
<dbReference type="OrthoDB" id="86095at2157"/>
<feature type="transmembrane region" description="Helical" evidence="1">
    <location>
        <begin position="44"/>
        <end position="65"/>
    </location>
</feature>
<feature type="transmembrane region" description="Helical" evidence="1">
    <location>
        <begin position="440"/>
        <end position="463"/>
    </location>
</feature>
<feature type="transmembrane region" description="Helical" evidence="1">
    <location>
        <begin position="187"/>
        <end position="207"/>
    </location>
</feature>
<feature type="transmembrane region" description="Helical" evidence="1">
    <location>
        <begin position="152"/>
        <end position="175"/>
    </location>
</feature>
<feature type="transmembrane region" description="Helical" evidence="1">
    <location>
        <begin position="376"/>
        <end position="401"/>
    </location>
</feature>
<keyword evidence="1" id="KW-0812">Transmembrane</keyword>
<dbReference type="STRING" id="227598.APY94_05845"/>
<name>A0A117ITJ9_9EURY</name>
<dbReference type="Pfam" id="PF09847">
    <property type="entry name" value="12TM_1"/>
    <property type="match status" value="1"/>
</dbReference>
<feature type="transmembrane region" description="Helical" evidence="1">
    <location>
        <begin position="71"/>
        <end position="96"/>
    </location>
</feature>
<accession>A0A117ITJ9</accession>
<dbReference type="EMBL" id="LLYW01000019">
    <property type="protein sequence ID" value="KUH33486.1"/>
    <property type="molecule type" value="Genomic_DNA"/>
</dbReference>
<keyword evidence="1" id="KW-1133">Transmembrane helix</keyword>
<sequence length="487" mass="53224">MFEIVRILYKELHYRRLKSNPQIAADPEKFRKQLKNAGDIKRGMALQAVAFLFFGVMMAGAIVGAEDETRAAVIFATYALLPFIMALYTTTVNASYATSMGIFEPLKPLPIRTGSKYLSLLLAIDNVPAVIALLPAAIMMMVKYGTSGLLGLLWILTGAFLGHTLGLIVFTFFGSSSVGGRFSKLRTLARTLGVILFIGIFYALNYFQGYVNEHYEDLLPFFSKYSLAYPFSVASITDPSHSSLILLGYLVILVPLYLFILGRLWGRLEEGAKVSRSRIVRFKAETHHPTVAIALKDLRIVFRKSALLVGLVFPLFIILPSAVGILTSGKVEDWALASVLLMIAWMSSVGIDTVLKIDGREFEFLRSLPITVGQFVRAKLLVMNAVPVTAGVGLVLAVSYLDVKTLALLPAAVILPLLTSSLALAFFYHGESELSVPETNFGHVLVLMIINGVTLGAIAGLWYFLGYPYALALATVGFAAVQAFLSR</sequence>